<protein>
    <submittedName>
        <fullName evidence="4">N-acetyltransferase GCN5</fullName>
    </submittedName>
</protein>
<accession>A0A158BDA4</accession>
<feature type="domain" description="N-acetyltransferase" evidence="3">
    <location>
        <begin position="10"/>
        <end position="176"/>
    </location>
</feature>
<evidence type="ECO:0000259" key="3">
    <source>
        <dbReference type="PROSITE" id="PS51186"/>
    </source>
</evidence>
<dbReference type="GO" id="GO:0016747">
    <property type="term" value="F:acyltransferase activity, transferring groups other than amino-acyl groups"/>
    <property type="evidence" value="ECO:0007669"/>
    <property type="project" value="InterPro"/>
</dbReference>
<dbReference type="Pfam" id="PF00583">
    <property type="entry name" value="Acetyltransf_1"/>
    <property type="match status" value="1"/>
</dbReference>
<sequence>MKADYLRTALSFRLAAPSDAAEIARIHVKAWQAAYRSIFPAEYLNSLSIPKRRALWSELIARGMPRIMLAERDDIMLGWIAWGASRDNDKGNADAEIEAIYIDPAHWRQGAGRMLIEEAINAAASEGYREVTLWALEENMHGLRFYKALGFALDGVFRTERVGGCEVCETRLHMSI</sequence>
<dbReference type="PANTHER" id="PTHR43877">
    <property type="entry name" value="AMINOALKYLPHOSPHONATE N-ACETYLTRANSFERASE-RELATED-RELATED"/>
    <property type="match status" value="1"/>
</dbReference>
<evidence type="ECO:0000313" key="4">
    <source>
        <dbReference type="EMBL" id="SAK68039.1"/>
    </source>
</evidence>
<gene>
    <name evidence="4" type="ORF">AWB77_02681</name>
</gene>
<dbReference type="Proteomes" id="UP000054903">
    <property type="component" value="Unassembled WGS sequence"/>
</dbReference>
<dbReference type="EMBL" id="FCNX02000006">
    <property type="protein sequence ID" value="SAK68039.1"/>
    <property type="molecule type" value="Genomic_DNA"/>
</dbReference>
<organism evidence="4 5">
    <name type="scientific">Caballeronia fortuita</name>
    <dbReference type="NCBI Taxonomy" id="1777138"/>
    <lineage>
        <taxon>Bacteria</taxon>
        <taxon>Pseudomonadati</taxon>
        <taxon>Pseudomonadota</taxon>
        <taxon>Betaproteobacteria</taxon>
        <taxon>Burkholderiales</taxon>
        <taxon>Burkholderiaceae</taxon>
        <taxon>Caballeronia</taxon>
    </lineage>
</organism>
<evidence type="ECO:0000256" key="1">
    <source>
        <dbReference type="ARBA" id="ARBA00022679"/>
    </source>
</evidence>
<dbReference type="CDD" id="cd04301">
    <property type="entry name" value="NAT_SF"/>
    <property type="match status" value="1"/>
</dbReference>
<evidence type="ECO:0000313" key="5">
    <source>
        <dbReference type="Proteomes" id="UP000054903"/>
    </source>
</evidence>
<dbReference type="RefSeq" id="WP_061134901.1">
    <property type="nucleotide sequence ID" value="NZ_FCNX02000006.1"/>
</dbReference>
<keyword evidence="2" id="KW-0012">Acyltransferase</keyword>
<keyword evidence="1" id="KW-0808">Transferase</keyword>
<dbReference type="AlphaFoldDB" id="A0A158BDA4"/>
<proteinExistence type="predicted"/>
<name>A0A158BDA4_9BURK</name>
<evidence type="ECO:0000256" key="2">
    <source>
        <dbReference type="ARBA" id="ARBA00023315"/>
    </source>
</evidence>
<dbReference type="InterPro" id="IPR050832">
    <property type="entry name" value="Bact_Acetyltransf"/>
</dbReference>
<reference evidence="4" key="1">
    <citation type="submission" date="2016-01" db="EMBL/GenBank/DDBJ databases">
        <authorList>
            <person name="Peeters C."/>
        </authorList>
    </citation>
    <scope>NUCLEOTIDE SEQUENCE</scope>
    <source>
        <strain evidence="4">LMG 29320</strain>
    </source>
</reference>
<dbReference type="PROSITE" id="PS51186">
    <property type="entry name" value="GNAT"/>
    <property type="match status" value="1"/>
</dbReference>
<comment type="caution">
    <text evidence="4">The sequence shown here is derived from an EMBL/GenBank/DDBJ whole genome shotgun (WGS) entry which is preliminary data.</text>
</comment>
<dbReference type="OrthoDB" id="8595358at2"/>
<dbReference type="SUPFAM" id="SSF55729">
    <property type="entry name" value="Acyl-CoA N-acyltransferases (Nat)"/>
    <property type="match status" value="1"/>
</dbReference>
<dbReference type="InterPro" id="IPR016181">
    <property type="entry name" value="Acyl_CoA_acyltransferase"/>
</dbReference>
<keyword evidence="5" id="KW-1185">Reference proteome</keyword>
<dbReference type="InterPro" id="IPR000182">
    <property type="entry name" value="GNAT_dom"/>
</dbReference>
<dbReference type="STRING" id="1777138.AWB77_02681"/>
<dbReference type="Gene3D" id="3.40.630.30">
    <property type="match status" value="1"/>
</dbReference>